<dbReference type="GeneID" id="28980184"/>
<name>A0A0J1AYG6_9TREE</name>
<evidence type="ECO:0000313" key="3">
    <source>
        <dbReference type="Proteomes" id="UP000053611"/>
    </source>
</evidence>
<protein>
    <submittedName>
        <fullName evidence="2">Uncharacterized protein</fullName>
    </submittedName>
</protein>
<dbReference type="EMBL" id="KQ087235">
    <property type="protein sequence ID" value="KLT40374.1"/>
    <property type="molecule type" value="Genomic_DNA"/>
</dbReference>
<feature type="compositionally biased region" description="Low complexity" evidence="1">
    <location>
        <begin position="32"/>
        <end position="69"/>
    </location>
</feature>
<feature type="compositionally biased region" description="Polar residues" evidence="1">
    <location>
        <begin position="80"/>
        <end position="108"/>
    </location>
</feature>
<dbReference type="RefSeq" id="XP_018276865.1">
    <property type="nucleotide sequence ID" value="XM_018419581.1"/>
</dbReference>
<evidence type="ECO:0000313" key="2">
    <source>
        <dbReference type="EMBL" id="KLT40374.1"/>
    </source>
</evidence>
<gene>
    <name evidence="2" type="ORF">CC85DRAFT_150584</name>
</gene>
<organism evidence="2 3">
    <name type="scientific">Cutaneotrichosporon oleaginosum</name>
    <dbReference type="NCBI Taxonomy" id="879819"/>
    <lineage>
        <taxon>Eukaryota</taxon>
        <taxon>Fungi</taxon>
        <taxon>Dikarya</taxon>
        <taxon>Basidiomycota</taxon>
        <taxon>Agaricomycotina</taxon>
        <taxon>Tremellomycetes</taxon>
        <taxon>Trichosporonales</taxon>
        <taxon>Trichosporonaceae</taxon>
        <taxon>Cutaneotrichosporon</taxon>
    </lineage>
</organism>
<reference evidence="2 3" key="1">
    <citation type="submission" date="2015-03" db="EMBL/GenBank/DDBJ databases">
        <title>Genomics and transcriptomics of the oil-accumulating basidiomycete yeast T. oleaginosus allow insights into substrate utilization and the diverse evolutionary trajectories of mating systems in fungi.</title>
        <authorList>
            <consortium name="DOE Joint Genome Institute"/>
            <person name="Kourist R."/>
            <person name="Kracht O."/>
            <person name="Bracharz F."/>
            <person name="Lipzen A."/>
            <person name="Nolan M."/>
            <person name="Ohm R."/>
            <person name="Grigoriev I."/>
            <person name="Sun S."/>
            <person name="Heitman J."/>
            <person name="Bruck T."/>
            <person name="Nowrousian M."/>
        </authorList>
    </citation>
    <scope>NUCLEOTIDE SEQUENCE [LARGE SCALE GENOMIC DNA]</scope>
    <source>
        <strain evidence="2 3">IBC0246</strain>
    </source>
</reference>
<feature type="region of interest" description="Disordered" evidence="1">
    <location>
        <begin position="1"/>
        <end position="108"/>
    </location>
</feature>
<accession>A0A0J1AYG6</accession>
<dbReference type="Proteomes" id="UP000053611">
    <property type="component" value="Unassembled WGS sequence"/>
</dbReference>
<keyword evidence="3" id="KW-1185">Reference proteome</keyword>
<sequence>MPPRRSNRTAKVDRTAPSSTFVQPDSDVVKGSSSSSSSATTISIAPTTSTTSKASTPKASSSKASTSKARVPQLKATAVNIKTDTSSNLPSGSQRNQLSPTTSSVTECSDGLESTQFCKLWDGRQWWSIYSDGERVPDWRLQNAGYQIPCQFANLLTGADVLDFTGEFHWAGLACPSKQLTIGRVNYLRIKAVPSRPHIRPRDPLRLADAGWTIKSNAQTIVLLCSESQQVPDLDTFTVAKRRGIPAKKLKTIKPRYLGDFLAGSQRYYELAVEPIARARRVVLHLGRNMAPPEAYDIAGNADELVLVVNDLRTVAPRLLADLLTWALIPVAWFHQNNSSAEDFDADNWHPVAGCDMRGRVPHITIVGFSPISHKHSAALSQRFHTPSQPTLASFIESFGAQTYGVDELKARCEIIGRNDYAAKIGVKAFNYEMGE</sequence>
<proteinExistence type="predicted"/>
<dbReference type="AlphaFoldDB" id="A0A0J1AYG6"/>
<evidence type="ECO:0000256" key="1">
    <source>
        <dbReference type="SAM" id="MobiDB-lite"/>
    </source>
</evidence>